<dbReference type="InterPro" id="IPR003400">
    <property type="entry name" value="ExbD"/>
</dbReference>
<dbReference type="GO" id="GO:0015031">
    <property type="term" value="P:protein transport"/>
    <property type="evidence" value="ECO:0007669"/>
    <property type="project" value="UniProtKB-KW"/>
</dbReference>
<dbReference type="RefSeq" id="WP_075080835.1">
    <property type="nucleotide sequence ID" value="NZ_BDCO01000003.1"/>
</dbReference>
<evidence type="ECO:0000256" key="1">
    <source>
        <dbReference type="ARBA" id="ARBA00004162"/>
    </source>
</evidence>
<dbReference type="PANTHER" id="PTHR30558">
    <property type="entry name" value="EXBD MEMBRANE COMPONENT OF PMF-DRIVEN MACROMOLECULE IMPORT SYSTEM"/>
    <property type="match status" value="1"/>
</dbReference>
<keyword evidence="7" id="KW-0653">Protein transport</keyword>
<keyword evidence="7" id="KW-0813">Transport</keyword>
<comment type="subcellular location">
    <subcellularLocation>
        <location evidence="1">Cell membrane</location>
        <topology evidence="1">Single-pass membrane protein</topology>
    </subcellularLocation>
    <subcellularLocation>
        <location evidence="7">Cell membrane</location>
        <topology evidence="7">Single-pass type II membrane protein</topology>
    </subcellularLocation>
</comment>
<reference evidence="9" key="1">
    <citation type="journal article" date="2017" name="Genome Announc.">
        <title>Draft Genome Sequence of Terrimicrobium sacchariphilum NM-5T, a Facultative Anaerobic Soil Bacterium of the Class Spartobacteria.</title>
        <authorList>
            <person name="Qiu Y.L."/>
            <person name="Tourlousse D.M."/>
            <person name="Matsuura N."/>
            <person name="Ohashi A."/>
            <person name="Sekiguchi Y."/>
        </authorList>
    </citation>
    <scope>NUCLEOTIDE SEQUENCE [LARGE SCALE GENOMIC DNA]</scope>
    <source>
        <strain evidence="9">NM-5</strain>
    </source>
</reference>
<name>A0A146GC67_TERSA</name>
<evidence type="ECO:0000313" key="9">
    <source>
        <dbReference type="Proteomes" id="UP000076023"/>
    </source>
</evidence>
<sequence length="159" mass="17565">MSEEAHRRGKKKVRKADPEADPEFQIAPMIDILLVLLVFFMSITSTEVLQSNTDVDLPVAKEAKEPKPIKGGQMIVNILFSPINNATTFEVNEKNPSMNEIAAMLSNEVNRNPQYRVLVRADKQVKYEAIRSLLEAVGRAGVGNVTFSVVDKDAGKPQG</sequence>
<evidence type="ECO:0000256" key="4">
    <source>
        <dbReference type="ARBA" id="ARBA00022692"/>
    </source>
</evidence>
<dbReference type="STRING" id="690879.TSACC_331"/>
<dbReference type="InParanoid" id="A0A146GC67"/>
<comment type="caution">
    <text evidence="8">The sequence shown here is derived from an EMBL/GenBank/DDBJ whole genome shotgun (WGS) entry which is preliminary data.</text>
</comment>
<evidence type="ECO:0000256" key="6">
    <source>
        <dbReference type="ARBA" id="ARBA00023136"/>
    </source>
</evidence>
<dbReference type="Gene3D" id="3.30.420.270">
    <property type="match status" value="1"/>
</dbReference>
<evidence type="ECO:0000256" key="3">
    <source>
        <dbReference type="ARBA" id="ARBA00022475"/>
    </source>
</evidence>
<dbReference type="Pfam" id="PF02472">
    <property type="entry name" value="ExbD"/>
    <property type="match status" value="1"/>
</dbReference>
<proteinExistence type="inferred from homology"/>
<keyword evidence="6" id="KW-0472">Membrane</keyword>
<organism evidence="8 9">
    <name type="scientific">Terrimicrobium sacchariphilum</name>
    <dbReference type="NCBI Taxonomy" id="690879"/>
    <lineage>
        <taxon>Bacteria</taxon>
        <taxon>Pseudomonadati</taxon>
        <taxon>Verrucomicrobiota</taxon>
        <taxon>Terrimicrobiia</taxon>
        <taxon>Terrimicrobiales</taxon>
        <taxon>Terrimicrobiaceae</taxon>
        <taxon>Terrimicrobium</taxon>
    </lineage>
</organism>
<dbReference type="AlphaFoldDB" id="A0A146GC67"/>
<evidence type="ECO:0000256" key="5">
    <source>
        <dbReference type="ARBA" id="ARBA00022989"/>
    </source>
</evidence>
<gene>
    <name evidence="8" type="ORF">TSACC_331</name>
</gene>
<evidence type="ECO:0000256" key="7">
    <source>
        <dbReference type="RuleBase" id="RU003879"/>
    </source>
</evidence>
<accession>A0A146GC67</accession>
<dbReference type="EMBL" id="BDCO01000003">
    <property type="protein sequence ID" value="GAT34971.1"/>
    <property type="molecule type" value="Genomic_DNA"/>
</dbReference>
<dbReference type="Proteomes" id="UP000076023">
    <property type="component" value="Unassembled WGS sequence"/>
</dbReference>
<dbReference type="GO" id="GO:0022857">
    <property type="term" value="F:transmembrane transporter activity"/>
    <property type="evidence" value="ECO:0007669"/>
    <property type="project" value="InterPro"/>
</dbReference>
<keyword evidence="5" id="KW-1133">Transmembrane helix</keyword>
<keyword evidence="4 7" id="KW-0812">Transmembrane</keyword>
<keyword evidence="3" id="KW-1003">Cell membrane</keyword>
<evidence type="ECO:0000313" key="8">
    <source>
        <dbReference type="EMBL" id="GAT34971.1"/>
    </source>
</evidence>
<protein>
    <submittedName>
        <fullName evidence="8">Biopolymer transport protein ExbD</fullName>
    </submittedName>
</protein>
<keyword evidence="9" id="KW-1185">Reference proteome</keyword>
<evidence type="ECO:0000256" key="2">
    <source>
        <dbReference type="ARBA" id="ARBA00005811"/>
    </source>
</evidence>
<dbReference type="OrthoDB" id="190607at2"/>
<dbReference type="GO" id="GO:0005886">
    <property type="term" value="C:plasma membrane"/>
    <property type="evidence" value="ECO:0007669"/>
    <property type="project" value="UniProtKB-SubCell"/>
</dbReference>
<comment type="similarity">
    <text evidence="2 7">Belongs to the ExbD/TolR family.</text>
</comment>